<dbReference type="SUPFAM" id="SSF51197">
    <property type="entry name" value="Clavaminate synthase-like"/>
    <property type="match status" value="1"/>
</dbReference>
<dbReference type="Proteomes" id="UP000827549">
    <property type="component" value="Chromosome 2"/>
</dbReference>
<dbReference type="PANTHER" id="PTHR31212">
    <property type="entry name" value="ALPHA-KETOGLUTARATE-DEPENDENT DIOXYGENASE ALKB HOMOLOG 3"/>
    <property type="match status" value="1"/>
</dbReference>
<dbReference type="Gene3D" id="2.60.120.590">
    <property type="entry name" value="Alpha-ketoglutarate-dependent dioxygenase AlkB-like"/>
    <property type="match status" value="1"/>
</dbReference>
<dbReference type="InterPro" id="IPR037151">
    <property type="entry name" value="AlkB-like_sf"/>
</dbReference>
<dbReference type="AlphaFoldDB" id="A0AAF1BGY9"/>
<dbReference type="PANTHER" id="PTHR31212:SF4">
    <property type="entry name" value="ALPHA-KETOGLUTARATE-DEPENDENT DIOXYGENASE ALKB HOMOLOG 3"/>
    <property type="match status" value="1"/>
</dbReference>
<dbReference type="EMBL" id="CP086715">
    <property type="protein sequence ID" value="WOO79497.1"/>
    <property type="molecule type" value="Genomic_DNA"/>
</dbReference>
<proteinExistence type="predicted"/>
<keyword evidence="4" id="KW-1185">Reference proteome</keyword>
<feature type="compositionally biased region" description="Basic and acidic residues" evidence="1">
    <location>
        <begin position="90"/>
        <end position="107"/>
    </location>
</feature>
<evidence type="ECO:0000313" key="4">
    <source>
        <dbReference type="Proteomes" id="UP000827549"/>
    </source>
</evidence>
<gene>
    <name evidence="3" type="primary">ALKBH2_1</name>
    <name evidence="3" type="ORF">LOC62_02G003020</name>
</gene>
<dbReference type="Pfam" id="PF13532">
    <property type="entry name" value="2OG-FeII_Oxy_2"/>
    <property type="match status" value="1"/>
</dbReference>
<evidence type="ECO:0000313" key="3">
    <source>
        <dbReference type="EMBL" id="WOO79497.1"/>
    </source>
</evidence>
<sequence length="526" mass="57015">MPADDTAYRDPSAAGDRDAALAELITLLDPAAFPFESYAEALERSNGDVGRAAEWLLMPEASGSGTGSVTSQRSGKRARGLDQWFKAPKRSKDTSEPSREPLDDRKPSSSTTPPKSPPPDRATTAANWAALLRSSPPKPVAAPTKREPPLHLATPSALAAANIPLALLPSPLSPAMASALYHLMMDEAETVPWPRNKWYLNGKEVESNHQATSYARDLDEYGKEVGVHYYFQSQKYRGAKVFPPLLAEAARLVEDAVNAHLDTIPRYPLEYRGKWEANMCAANRYDGAASTVGFHSDQMTYLGPFPTIASLSLGTPRAFRLRQTEAVEAAFGTGRPARTYEVTLGHNSLCLMTAGCQERYKHTVPPQRALDTFRPGWDIEQQVIPTEDQKAYTTRINITFRFYRPDFRPTPSEGPSPRDGTPICKCGIPTLLRADQKAKARARLGSAPSTNGQKRVINGVEVVDDDMVYFWQCQSPTSTGELKGCGFFKILDMKGEGRGPCVGDVVPEAAGDGSGAGGVGADAANA</sequence>
<feature type="domain" description="Alpha-ketoglutarate-dependent dioxygenase AlkB-like" evidence="2">
    <location>
        <begin position="167"/>
        <end position="401"/>
    </location>
</feature>
<dbReference type="RefSeq" id="XP_062625529.1">
    <property type="nucleotide sequence ID" value="XM_062769545.1"/>
</dbReference>
<reference evidence="3" key="1">
    <citation type="submission" date="2023-10" db="EMBL/GenBank/DDBJ databases">
        <authorList>
            <person name="Noh H."/>
        </authorList>
    </citation>
    <scope>NUCLEOTIDE SEQUENCE</scope>
    <source>
        <strain evidence="3">DUCC4014</strain>
    </source>
</reference>
<dbReference type="InterPro" id="IPR032854">
    <property type="entry name" value="ALKBH3"/>
</dbReference>
<dbReference type="InterPro" id="IPR027450">
    <property type="entry name" value="AlkB-like"/>
</dbReference>
<evidence type="ECO:0000259" key="2">
    <source>
        <dbReference type="Pfam" id="PF13532"/>
    </source>
</evidence>
<organism evidence="3 4">
    <name type="scientific">Vanrija pseudolonga</name>
    <dbReference type="NCBI Taxonomy" id="143232"/>
    <lineage>
        <taxon>Eukaryota</taxon>
        <taxon>Fungi</taxon>
        <taxon>Dikarya</taxon>
        <taxon>Basidiomycota</taxon>
        <taxon>Agaricomycotina</taxon>
        <taxon>Tremellomycetes</taxon>
        <taxon>Trichosporonales</taxon>
        <taxon>Trichosporonaceae</taxon>
        <taxon>Vanrija</taxon>
    </lineage>
</organism>
<name>A0AAF1BGY9_9TREE</name>
<protein>
    <submittedName>
        <fullName evidence="3">DNA oxidative demethylase ALKBH2</fullName>
    </submittedName>
</protein>
<dbReference type="GeneID" id="87806266"/>
<evidence type="ECO:0000256" key="1">
    <source>
        <dbReference type="SAM" id="MobiDB-lite"/>
    </source>
</evidence>
<feature type="region of interest" description="Disordered" evidence="1">
    <location>
        <begin position="58"/>
        <end position="122"/>
    </location>
</feature>
<accession>A0AAF1BGY9</accession>
<dbReference type="GO" id="GO:0051213">
    <property type="term" value="F:dioxygenase activity"/>
    <property type="evidence" value="ECO:0007669"/>
    <property type="project" value="InterPro"/>
</dbReference>
<dbReference type="GO" id="GO:0006307">
    <property type="term" value="P:DNA alkylation repair"/>
    <property type="evidence" value="ECO:0007669"/>
    <property type="project" value="InterPro"/>
</dbReference>